<protein>
    <submittedName>
        <fullName evidence="1">Uncharacterized protein</fullName>
    </submittedName>
</protein>
<evidence type="ECO:0000313" key="2">
    <source>
        <dbReference type="Proteomes" id="UP000316560"/>
    </source>
</evidence>
<keyword evidence="2" id="KW-1185">Reference proteome</keyword>
<accession>A0A8H2PXU2</accession>
<name>A0A8H2PXU2_9MICO</name>
<organism evidence="1 2">
    <name type="scientific">Rhodoglobus vestalii</name>
    <dbReference type="NCBI Taxonomy" id="193384"/>
    <lineage>
        <taxon>Bacteria</taxon>
        <taxon>Bacillati</taxon>
        <taxon>Actinomycetota</taxon>
        <taxon>Actinomycetes</taxon>
        <taxon>Micrococcales</taxon>
        <taxon>Microbacteriaceae</taxon>
        <taxon>Rhodoglobus</taxon>
    </lineage>
</organism>
<gene>
    <name evidence="1" type="ORF">FB472_1198</name>
</gene>
<sequence>MLISLATEREVVADVTEIRFSSAVKRVCRKVRSPNQPNFQQSQIRYLP</sequence>
<reference evidence="1 2" key="1">
    <citation type="submission" date="2019-06" db="EMBL/GenBank/DDBJ databases">
        <title>Sequencing the genomes of 1000 actinobacteria strains.</title>
        <authorList>
            <person name="Klenk H.-P."/>
        </authorList>
    </citation>
    <scope>NUCLEOTIDE SEQUENCE [LARGE SCALE GENOMIC DNA]</scope>
    <source>
        <strain evidence="1 2">DSM 21947</strain>
    </source>
</reference>
<proteinExistence type="predicted"/>
<dbReference type="Proteomes" id="UP000316560">
    <property type="component" value="Unassembled WGS sequence"/>
</dbReference>
<dbReference type="AlphaFoldDB" id="A0A8H2PXU2"/>
<dbReference type="EMBL" id="VFRA01000001">
    <property type="protein sequence ID" value="TQO19629.1"/>
    <property type="molecule type" value="Genomic_DNA"/>
</dbReference>
<comment type="caution">
    <text evidence="1">The sequence shown here is derived from an EMBL/GenBank/DDBJ whole genome shotgun (WGS) entry which is preliminary data.</text>
</comment>
<evidence type="ECO:0000313" key="1">
    <source>
        <dbReference type="EMBL" id="TQO19629.1"/>
    </source>
</evidence>